<proteinExistence type="predicted"/>
<dbReference type="RefSeq" id="WP_311758817.1">
    <property type="nucleotide sequence ID" value="NZ_JAVRQI010000005.1"/>
</dbReference>
<gene>
    <name evidence="1" type="ORF">RM190_07590</name>
</gene>
<organism evidence="1 2">
    <name type="scientific">Paracoccus broussonetiae</name>
    <dbReference type="NCBI Taxonomy" id="3075834"/>
    <lineage>
        <taxon>Bacteria</taxon>
        <taxon>Pseudomonadati</taxon>
        <taxon>Pseudomonadota</taxon>
        <taxon>Alphaproteobacteria</taxon>
        <taxon>Rhodobacterales</taxon>
        <taxon>Paracoccaceae</taxon>
        <taxon>Paracoccus</taxon>
    </lineage>
</organism>
<evidence type="ECO:0000313" key="1">
    <source>
        <dbReference type="EMBL" id="MDT1061717.1"/>
    </source>
</evidence>
<dbReference type="Proteomes" id="UP001251085">
    <property type="component" value="Unassembled WGS sequence"/>
</dbReference>
<accession>A0ABU3ED35</accession>
<keyword evidence="2" id="KW-1185">Reference proteome</keyword>
<name>A0ABU3ED35_9RHOB</name>
<dbReference type="EMBL" id="JAVRQI010000005">
    <property type="protein sequence ID" value="MDT1061717.1"/>
    <property type="molecule type" value="Genomic_DNA"/>
</dbReference>
<reference evidence="2" key="1">
    <citation type="submission" date="2023-07" db="EMBL/GenBank/DDBJ databases">
        <title>Characterization of two Paracoccaceae strains isolated from Phycosphere and proposal of Xinfangfangia lacusdiani sp. nov.</title>
        <authorList>
            <person name="Deng Y."/>
            <person name="Zhang Y.Q."/>
        </authorList>
    </citation>
    <scope>NUCLEOTIDE SEQUENCE [LARGE SCALE GENOMIC DNA]</scope>
    <source>
        <strain evidence="2">CPCC 101403</strain>
    </source>
</reference>
<sequence length="75" mass="8012">MIRFRLAAVGRAVTPLQRYATIALSAHQSVQGPVLRRYHDGRVMIDTGSGPVTGRPLGAGQVNAPVWSPLFAGMI</sequence>
<evidence type="ECO:0000313" key="2">
    <source>
        <dbReference type="Proteomes" id="UP001251085"/>
    </source>
</evidence>
<comment type="caution">
    <text evidence="1">The sequence shown here is derived from an EMBL/GenBank/DDBJ whole genome shotgun (WGS) entry which is preliminary data.</text>
</comment>
<protein>
    <submittedName>
        <fullName evidence="1">Uncharacterized protein</fullName>
    </submittedName>
</protein>